<sequence length="656" mass="70133">MSYSALSGQPGTPPPSFSTRSDLGSQKVQYFVGEHELQGLRSTTNSTSASGRFPGPDDEAASTVDITPAAYQNEKSRRSATSISLQSLKRSIPHWSDSWSYEIVMITISLLSTLAIVILLDKISNRPLSTWTFFLKPNSLIAILATLTHATMLLPLASCLSQLKWLHFAVPDTLDRLELFDSASRGPYGAVQLLFALKLRRKSALASIGALITILALAIDPFAQEVLAFPSRETATGTAVYSISNEFGGGQTFGIPNAFLGMGTELRIQGAVFNALFGLHSPPVFECATGHCSWGDFVSLGVASQCDDLTESTQVSCTAPRDIPEGEGLERNCTYSDASSQLKGVETLGYNHTAQYMSTGTAMNSTGFLNTSDPTNIANFYAVQFPVAASLEAPTVTKCSLSLVAKKFLSAQVTNGSFSFSSIEDMPLILDTSLPPLDMTTGIVSLIFHPLTSNATSFHINQMTLGQLSALLTSLFTTSLYRNSEGSVIDTITSAPGSTTQEGDLAFMQQPLNLGIALLGTDLHAVAARIADSLTEVIRTGAGSRRAEGKAWEKVTYMEVRWEWIVFPIVLLVLATGLLAASMVVSRKEGGALWKTSSLALLFHGVEGWREEELGSGRSSDVQGLARGMVVRRATVDGGGDGDGEGRLRFVKADGV</sequence>
<dbReference type="AlphaFoldDB" id="A0A6G1HCK9"/>
<keyword evidence="4" id="KW-1185">Reference proteome</keyword>
<feature type="transmembrane region" description="Helical" evidence="2">
    <location>
        <begin position="99"/>
        <end position="120"/>
    </location>
</feature>
<name>A0A6G1HCK9_9PEZI</name>
<gene>
    <name evidence="3" type="ORF">K402DRAFT_167875</name>
</gene>
<keyword evidence="2" id="KW-1133">Transmembrane helix</keyword>
<dbReference type="PANTHER" id="PTHR35394">
    <property type="entry name" value="DUF3176 DOMAIN-CONTAINING PROTEIN"/>
    <property type="match status" value="1"/>
</dbReference>
<feature type="transmembrane region" description="Helical" evidence="2">
    <location>
        <begin position="204"/>
        <end position="223"/>
    </location>
</feature>
<evidence type="ECO:0000256" key="1">
    <source>
        <dbReference type="SAM" id="MobiDB-lite"/>
    </source>
</evidence>
<feature type="region of interest" description="Disordered" evidence="1">
    <location>
        <begin position="40"/>
        <end position="64"/>
    </location>
</feature>
<keyword evidence="2" id="KW-0472">Membrane</keyword>
<dbReference type="InterPro" id="IPR021514">
    <property type="entry name" value="DUF3176"/>
</dbReference>
<evidence type="ECO:0000313" key="4">
    <source>
        <dbReference type="Proteomes" id="UP000800041"/>
    </source>
</evidence>
<protein>
    <submittedName>
        <fullName evidence="3">Uncharacterized protein</fullName>
    </submittedName>
</protein>
<evidence type="ECO:0000313" key="3">
    <source>
        <dbReference type="EMBL" id="KAF1990951.1"/>
    </source>
</evidence>
<dbReference type="Pfam" id="PF11374">
    <property type="entry name" value="DUF3176"/>
    <property type="match status" value="1"/>
</dbReference>
<dbReference type="PANTHER" id="PTHR35394:SF5">
    <property type="entry name" value="DUF3176 DOMAIN-CONTAINING PROTEIN"/>
    <property type="match status" value="1"/>
</dbReference>
<proteinExistence type="predicted"/>
<organism evidence="3 4">
    <name type="scientific">Aulographum hederae CBS 113979</name>
    <dbReference type="NCBI Taxonomy" id="1176131"/>
    <lineage>
        <taxon>Eukaryota</taxon>
        <taxon>Fungi</taxon>
        <taxon>Dikarya</taxon>
        <taxon>Ascomycota</taxon>
        <taxon>Pezizomycotina</taxon>
        <taxon>Dothideomycetes</taxon>
        <taxon>Pleosporomycetidae</taxon>
        <taxon>Aulographales</taxon>
        <taxon>Aulographaceae</taxon>
    </lineage>
</organism>
<dbReference type="Proteomes" id="UP000800041">
    <property type="component" value="Unassembled WGS sequence"/>
</dbReference>
<feature type="compositionally biased region" description="Polar residues" evidence="1">
    <location>
        <begin position="40"/>
        <end position="50"/>
    </location>
</feature>
<feature type="transmembrane region" description="Helical" evidence="2">
    <location>
        <begin position="564"/>
        <end position="585"/>
    </location>
</feature>
<feature type="transmembrane region" description="Helical" evidence="2">
    <location>
        <begin position="140"/>
        <end position="160"/>
    </location>
</feature>
<dbReference type="EMBL" id="ML977140">
    <property type="protein sequence ID" value="KAF1990951.1"/>
    <property type="molecule type" value="Genomic_DNA"/>
</dbReference>
<keyword evidence="2" id="KW-0812">Transmembrane</keyword>
<dbReference type="OrthoDB" id="5376804at2759"/>
<accession>A0A6G1HCK9</accession>
<reference evidence="3" key="1">
    <citation type="journal article" date="2020" name="Stud. Mycol.">
        <title>101 Dothideomycetes genomes: a test case for predicting lifestyles and emergence of pathogens.</title>
        <authorList>
            <person name="Haridas S."/>
            <person name="Albert R."/>
            <person name="Binder M."/>
            <person name="Bloem J."/>
            <person name="Labutti K."/>
            <person name="Salamov A."/>
            <person name="Andreopoulos B."/>
            <person name="Baker S."/>
            <person name="Barry K."/>
            <person name="Bills G."/>
            <person name="Bluhm B."/>
            <person name="Cannon C."/>
            <person name="Castanera R."/>
            <person name="Culley D."/>
            <person name="Daum C."/>
            <person name="Ezra D."/>
            <person name="Gonzalez J."/>
            <person name="Henrissat B."/>
            <person name="Kuo A."/>
            <person name="Liang C."/>
            <person name="Lipzen A."/>
            <person name="Lutzoni F."/>
            <person name="Magnuson J."/>
            <person name="Mondo S."/>
            <person name="Nolan M."/>
            <person name="Ohm R."/>
            <person name="Pangilinan J."/>
            <person name="Park H.-J."/>
            <person name="Ramirez L."/>
            <person name="Alfaro M."/>
            <person name="Sun H."/>
            <person name="Tritt A."/>
            <person name="Yoshinaga Y."/>
            <person name="Zwiers L.-H."/>
            <person name="Turgeon B."/>
            <person name="Goodwin S."/>
            <person name="Spatafora J."/>
            <person name="Crous P."/>
            <person name="Grigoriev I."/>
        </authorList>
    </citation>
    <scope>NUCLEOTIDE SEQUENCE</scope>
    <source>
        <strain evidence="3">CBS 113979</strain>
    </source>
</reference>
<evidence type="ECO:0000256" key="2">
    <source>
        <dbReference type="SAM" id="Phobius"/>
    </source>
</evidence>
<feature type="compositionally biased region" description="Polar residues" evidence="1">
    <location>
        <begin position="1"/>
        <end position="10"/>
    </location>
</feature>
<feature type="region of interest" description="Disordered" evidence="1">
    <location>
        <begin position="1"/>
        <end position="22"/>
    </location>
</feature>